<evidence type="ECO:0000256" key="6">
    <source>
        <dbReference type="ARBA" id="ARBA00022918"/>
    </source>
</evidence>
<evidence type="ECO:0000256" key="5">
    <source>
        <dbReference type="ARBA" id="ARBA00022842"/>
    </source>
</evidence>
<dbReference type="EMBL" id="CP104562">
    <property type="protein sequence ID" value="UXH79233.1"/>
    <property type="molecule type" value="Genomic_DNA"/>
</dbReference>
<feature type="domain" description="Reverse transcriptase" evidence="10">
    <location>
        <begin position="155"/>
        <end position="397"/>
    </location>
</feature>
<keyword evidence="3" id="KW-0548">Nucleotidyltransferase</keyword>
<evidence type="ECO:0000256" key="1">
    <source>
        <dbReference type="ARBA" id="ARBA00012493"/>
    </source>
</evidence>
<dbReference type="Pfam" id="PF00078">
    <property type="entry name" value="RVT_1"/>
    <property type="match status" value="1"/>
</dbReference>
<keyword evidence="12" id="KW-1185">Reference proteome</keyword>
<evidence type="ECO:0000256" key="9">
    <source>
        <dbReference type="ARBA" id="ARBA00048173"/>
    </source>
</evidence>
<keyword evidence="5" id="KW-0460">Magnesium</keyword>
<protein>
    <recommendedName>
        <fullName evidence="1">RNA-directed DNA polymerase</fullName>
        <ecNumber evidence="1">2.7.7.49</ecNumber>
    </recommendedName>
</protein>
<evidence type="ECO:0000259" key="10">
    <source>
        <dbReference type="PROSITE" id="PS50878"/>
    </source>
</evidence>
<dbReference type="InterPro" id="IPR000477">
    <property type="entry name" value="RT_dom"/>
</dbReference>
<comment type="catalytic activity">
    <reaction evidence="9">
        <text>DNA(n) + a 2'-deoxyribonucleoside 5'-triphosphate = DNA(n+1) + diphosphate</text>
        <dbReference type="Rhea" id="RHEA:22508"/>
        <dbReference type="Rhea" id="RHEA-COMP:17339"/>
        <dbReference type="Rhea" id="RHEA-COMP:17340"/>
        <dbReference type="ChEBI" id="CHEBI:33019"/>
        <dbReference type="ChEBI" id="CHEBI:61560"/>
        <dbReference type="ChEBI" id="CHEBI:173112"/>
        <dbReference type="EC" id="2.7.7.49"/>
    </reaction>
</comment>
<accession>A0ABY6B2T6</accession>
<keyword evidence="2" id="KW-0808">Transferase</keyword>
<keyword evidence="4" id="KW-0479">Metal-binding</keyword>
<evidence type="ECO:0000313" key="12">
    <source>
        <dbReference type="Proteomes" id="UP001064933"/>
    </source>
</evidence>
<dbReference type="PANTHER" id="PTHR34047">
    <property type="entry name" value="NUCLEAR INTRON MATURASE 1, MITOCHONDRIAL-RELATED"/>
    <property type="match status" value="1"/>
</dbReference>
<sequence length="465" mass="51882">MTRHAPLTYPRWIALALARALQADDHLTHGRSVDALLARAMQCLDDGARPWLLPLCRALAAWPEPMWRAQTVRTLADRLQTMAPFDERQDASTYDRWRVRRLLLRPTRQLPLPFALEGLTLPALPTESSVAEWLDLTLDELDWLAGDAHRYREATATPQRPQVTAARHYQTLLLTKRRGGLRLIEAPLPRLKAVQRRVLTGLLAQVPVHEAAHGFVPGRNVATHAAGHAGAAFVVSFDLQDFFPSIGRARIEALFRTLGYAEAVAGRLAALCTTRTPATVRERLAADGPMGPMGFLGVRRLASPHLPQGAPTSPALANLCAFGLDLRLDGLAHRFGARYSRYADDLVFSGPERLGRDLRTLQAWVQGIIEDEGFRLRHDKTRRMPAAGRQRVTGVVVNTRPNLPREDYDRLRAELHRLAAQGPVDPGLRAPLLGRLAWATQFVVPSRATKLRRMFDDIRFKTPSD</sequence>
<dbReference type="CDD" id="cd03487">
    <property type="entry name" value="RT_Bac_retron_II"/>
    <property type="match status" value="1"/>
</dbReference>
<dbReference type="RefSeq" id="WP_261759053.1">
    <property type="nucleotide sequence ID" value="NZ_CP104562.2"/>
</dbReference>
<dbReference type="PROSITE" id="PS50878">
    <property type="entry name" value="RT_POL"/>
    <property type="match status" value="1"/>
</dbReference>
<comment type="similarity">
    <text evidence="8">Belongs to the bacterial reverse transcriptase family.</text>
</comment>
<evidence type="ECO:0000256" key="3">
    <source>
        <dbReference type="ARBA" id="ARBA00022695"/>
    </source>
</evidence>
<keyword evidence="6 11" id="KW-0695">RNA-directed DNA polymerase</keyword>
<organism evidence="11 12">
    <name type="scientific">Roseateles amylovorans</name>
    <dbReference type="NCBI Taxonomy" id="2978473"/>
    <lineage>
        <taxon>Bacteria</taxon>
        <taxon>Pseudomonadati</taxon>
        <taxon>Pseudomonadota</taxon>
        <taxon>Betaproteobacteria</taxon>
        <taxon>Burkholderiales</taxon>
        <taxon>Sphaerotilaceae</taxon>
        <taxon>Roseateles</taxon>
    </lineage>
</organism>
<dbReference type="SUPFAM" id="SSF56672">
    <property type="entry name" value="DNA/RNA polymerases"/>
    <property type="match status" value="1"/>
</dbReference>
<dbReference type="PRINTS" id="PR00866">
    <property type="entry name" value="RNADNAPOLMS"/>
</dbReference>
<evidence type="ECO:0000256" key="2">
    <source>
        <dbReference type="ARBA" id="ARBA00022679"/>
    </source>
</evidence>
<dbReference type="InterPro" id="IPR000123">
    <property type="entry name" value="Reverse_transcriptase_msDNA"/>
</dbReference>
<dbReference type="Proteomes" id="UP001064933">
    <property type="component" value="Chromosome"/>
</dbReference>
<keyword evidence="7" id="KW-0051">Antiviral defense</keyword>
<evidence type="ECO:0000256" key="7">
    <source>
        <dbReference type="ARBA" id="ARBA00023118"/>
    </source>
</evidence>
<reference evidence="11" key="1">
    <citation type="submission" date="2022-10" db="EMBL/GenBank/DDBJ databases">
        <title>Characterization and whole genome sequencing of a new Roseateles species, isolated from fresh water.</title>
        <authorList>
            <person name="Guliayeva D.Y."/>
            <person name="Akhremchuk A.E."/>
            <person name="Sikolenko M.A."/>
            <person name="Valentovich L.N."/>
            <person name="Sidarenka A.V."/>
        </authorList>
    </citation>
    <scope>NUCLEOTIDE SEQUENCE</scope>
    <source>
        <strain evidence="11">BIM B-1768</strain>
    </source>
</reference>
<dbReference type="EC" id="2.7.7.49" evidence="1"/>
<dbReference type="InterPro" id="IPR051083">
    <property type="entry name" value="GrpII_Intron_Splice-Mob/Def"/>
</dbReference>
<evidence type="ECO:0000256" key="8">
    <source>
        <dbReference type="ARBA" id="ARBA00034120"/>
    </source>
</evidence>
<evidence type="ECO:0000256" key="4">
    <source>
        <dbReference type="ARBA" id="ARBA00022723"/>
    </source>
</evidence>
<proteinExistence type="inferred from homology"/>
<gene>
    <name evidence="11" type="ORF">N4261_04670</name>
</gene>
<dbReference type="GO" id="GO:0003964">
    <property type="term" value="F:RNA-directed DNA polymerase activity"/>
    <property type="evidence" value="ECO:0007669"/>
    <property type="project" value="UniProtKB-KW"/>
</dbReference>
<dbReference type="PANTHER" id="PTHR34047:SF7">
    <property type="entry name" value="RNA-DIRECTED DNA POLYMERASE"/>
    <property type="match status" value="1"/>
</dbReference>
<name>A0ABY6B2T6_9BURK</name>
<dbReference type="InterPro" id="IPR043502">
    <property type="entry name" value="DNA/RNA_pol_sf"/>
</dbReference>
<evidence type="ECO:0000313" key="11">
    <source>
        <dbReference type="EMBL" id="UXH79233.1"/>
    </source>
</evidence>